<feature type="transmembrane region" description="Helical" evidence="3">
    <location>
        <begin position="342"/>
        <end position="362"/>
    </location>
</feature>
<name>A0A182N3Y2_9DIPT</name>
<dbReference type="STRING" id="7168.A0A182N3Y2"/>
<evidence type="ECO:0000256" key="3">
    <source>
        <dbReference type="SAM" id="Phobius"/>
    </source>
</evidence>
<dbReference type="Pfam" id="PF02944">
    <property type="entry name" value="BESS"/>
    <property type="match status" value="1"/>
</dbReference>
<dbReference type="Proteomes" id="UP000075884">
    <property type="component" value="Unassembled WGS sequence"/>
</dbReference>
<dbReference type="EnsemblMetazoa" id="ADIR002346-RA">
    <property type="protein sequence ID" value="ADIR002346-PA"/>
    <property type="gene ID" value="ADIR002346"/>
</dbReference>
<feature type="compositionally biased region" description="Polar residues" evidence="2">
    <location>
        <begin position="183"/>
        <end position="193"/>
    </location>
</feature>
<keyword evidence="3" id="KW-1133">Transmembrane helix</keyword>
<feature type="region of interest" description="Disordered" evidence="2">
    <location>
        <begin position="247"/>
        <end position="272"/>
    </location>
</feature>
<feature type="region of interest" description="Disordered" evidence="2">
    <location>
        <begin position="210"/>
        <end position="233"/>
    </location>
</feature>
<dbReference type="InterPro" id="IPR004210">
    <property type="entry name" value="BESS_motif"/>
</dbReference>
<dbReference type="AlphaFoldDB" id="A0A182N3Y2"/>
<feature type="compositionally biased region" description="Polar residues" evidence="2">
    <location>
        <begin position="250"/>
        <end position="272"/>
    </location>
</feature>
<evidence type="ECO:0000256" key="2">
    <source>
        <dbReference type="SAM" id="MobiDB-lite"/>
    </source>
</evidence>
<dbReference type="PROSITE" id="PS51029">
    <property type="entry name" value="MADF"/>
    <property type="match status" value="1"/>
</dbReference>
<feature type="domain" description="BESS" evidence="5">
    <location>
        <begin position="303"/>
        <end position="342"/>
    </location>
</feature>
<evidence type="ECO:0000259" key="4">
    <source>
        <dbReference type="PROSITE" id="PS51029"/>
    </source>
</evidence>
<reference evidence="6" key="2">
    <citation type="submission" date="2020-05" db="UniProtKB">
        <authorList>
            <consortium name="EnsemblMetazoa"/>
        </authorList>
    </citation>
    <scope>IDENTIFICATION</scope>
    <source>
        <strain evidence="6">WRAIR2</strain>
    </source>
</reference>
<feature type="compositionally biased region" description="Basic and acidic residues" evidence="2">
    <location>
        <begin position="145"/>
        <end position="155"/>
    </location>
</feature>
<dbReference type="GO" id="GO:0005667">
    <property type="term" value="C:transcription regulator complex"/>
    <property type="evidence" value="ECO:0007669"/>
    <property type="project" value="TreeGrafter"/>
</dbReference>
<sequence>MEQEKPYYAIFAGLCASSASLFGKLTANSDRLLKFAGLSHVKARPCLFDSSSPEYKQTALQDKAWASVSELVGEGVDTCKKRWRNLRCCMTRYLKSVRDNNELASNARRKPYYLYHHMQFVLPHLKMRDEISTFEQEDTSWIKAGESEVMVKDDLPDAADEDDDDEDDEEADDDRPEIETVSVPVQETSSQQIKDSIMQSIKILPIAPESHTAQPSQTQHHTALSPPSESLSATTTTFEIITAPPAKQARLSQTSVGSASPASTSQMQTSSIDGKRDALAQRQYFTITGTQMQSPGSAHSMVNDADHNFFQSLVPDIQTMTMDQKRKFKIGILQLIDAGETIAQALCVLIMILLNGCVWRFFVKALQAGSGSTLRASLASAATNYVASAILGTLLFNEQSTLLWWLGTAFVLAGLLLIIGGSEDTGPPSNEPPTRAHEKRE</sequence>
<dbReference type="InterPro" id="IPR039353">
    <property type="entry name" value="TF_Adf1"/>
</dbReference>
<feature type="compositionally biased region" description="Acidic residues" evidence="2">
    <location>
        <begin position="156"/>
        <end position="176"/>
    </location>
</feature>
<evidence type="ECO:0000313" key="7">
    <source>
        <dbReference type="Proteomes" id="UP000075884"/>
    </source>
</evidence>
<keyword evidence="3" id="KW-0472">Membrane</keyword>
<feature type="region of interest" description="Disordered" evidence="2">
    <location>
        <begin position="145"/>
        <end position="193"/>
    </location>
</feature>
<feature type="compositionally biased region" description="Polar residues" evidence="2">
    <location>
        <begin position="211"/>
        <end position="233"/>
    </location>
</feature>
<dbReference type="PANTHER" id="PTHR12243:SF60">
    <property type="entry name" value="SI:CH211-15D5.12-RELATED"/>
    <property type="match status" value="1"/>
</dbReference>
<dbReference type="InterPro" id="IPR006578">
    <property type="entry name" value="MADF-dom"/>
</dbReference>
<keyword evidence="1" id="KW-0539">Nucleus</keyword>
<evidence type="ECO:0008006" key="8">
    <source>
        <dbReference type="Google" id="ProtNLM"/>
    </source>
</evidence>
<proteinExistence type="predicted"/>
<dbReference type="VEuPathDB" id="VectorBase:ADIR002346"/>
<dbReference type="SUPFAM" id="SSF103481">
    <property type="entry name" value="Multidrug resistance efflux transporter EmrE"/>
    <property type="match status" value="1"/>
</dbReference>
<reference evidence="7" key="1">
    <citation type="submission" date="2013-03" db="EMBL/GenBank/DDBJ databases">
        <title>The Genome Sequence of Anopheles dirus WRAIR2.</title>
        <authorList>
            <consortium name="The Broad Institute Genomics Platform"/>
            <person name="Neafsey D.E."/>
            <person name="Walton C."/>
            <person name="Walker B."/>
            <person name="Young S.K."/>
            <person name="Zeng Q."/>
            <person name="Gargeya S."/>
            <person name="Fitzgerald M."/>
            <person name="Haas B."/>
            <person name="Abouelleil A."/>
            <person name="Allen A.W."/>
            <person name="Alvarado L."/>
            <person name="Arachchi H.M."/>
            <person name="Berlin A.M."/>
            <person name="Chapman S.B."/>
            <person name="Gainer-Dewar J."/>
            <person name="Goldberg J."/>
            <person name="Griggs A."/>
            <person name="Gujja S."/>
            <person name="Hansen M."/>
            <person name="Howarth C."/>
            <person name="Imamovic A."/>
            <person name="Ireland A."/>
            <person name="Larimer J."/>
            <person name="McCowan C."/>
            <person name="Murphy C."/>
            <person name="Pearson M."/>
            <person name="Poon T.W."/>
            <person name="Priest M."/>
            <person name="Roberts A."/>
            <person name="Saif S."/>
            <person name="Shea T."/>
            <person name="Sisk P."/>
            <person name="Sykes S."/>
            <person name="Wortman J."/>
            <person name="Nusbaum C."/>
            <person name="Birren B."/>
        </authorList>
    </citation>
    <scope>NUCLEOTIDE SEQUENCE [LARGE SCALE GENOMIC DNA]</scope>
    <source>
        <strain evidence="7">WRAIR2</strain>
    </source>
</reference>
<dbReference type="GO" id="GO:0005634">
    <property type="term" value="C:nucleus"/>
    <property type="evidence" value="ECO:0007669"/>
    <property type="project" value="UniProtKB-SubCell"/>
</dbReference>
<dbReference type="PROSITE" id="PS51031">
    <property type="entry name" value="BESS"/>
    <property type="match status" value="1"/>
</dbReference>
<evidence type="ECO:0000259" key="5">
    <source>
        <dbReference type="PROSITE" id="PS51031"/>
    </source>
</evidence>
<keyword evidence="7" id="KW-1185">Reference proteome</keyword>
<dbReference type="Pfam" id="PF10545">
    <property type="entry name" value="MADF_DNA_bdg"/>
    <property type="match status" value="1"/>
</dbReference>
<dbReference type="InterPro" id="IPR037185">
    <property type="entry name" value="EmrE-like"/>
</dbReference>
<dbReference type="SMART" id="SM00595">
    <property type="entry name" value="MADF"/>
    <property type="match status" value="1"/>
</dbReference>
<feature type="transmembrane region" description="Helical" evidence="3">
    <location>
        <begin position="402"/>
        <end position="420"/>
    </location>
</feature>
<feature type="transmembrane region" description="Helical" evidence="3">
    <location>
        <begin position="374"/>
        <end position="396"/>
    </location>
</feature>
<comment type="subcellular location">
    <subcellularLocation>
        <location evidence="1">Nucleus</location>
    </subcellularLocation>
</comment>
<dbReference type="GO" id="GO:0003677">
    <property type="term" value="F:DNA binding"/>
    <property type="evidence" value="ECO:0007669"/>
    <property type="project" value="InterPro"/>
</dbReference>
<evidence type="ECO:0000313" key="6">
    <source>
        <dbReference type="EnsemblMetazoa" id="ADIR002346-PA"/>
    </source>
</evidence>
<accession>A0A182N3Y2</accession>
<dbReference type="GO" id="GO:0006357">
    <property type="term" value="P:regulation of transcription by RNA polymerase II"/>
    <property type="evidence" value="ECO:0007669"/>
    <property type="project" value="TreeGrafter"/>
</dbReference>
<protein>
    <recommendedName>
        <fullName evidence="8">MADF domain-containing protein</fullName>
    </recommendedName>
</protein>
<dbReference type="PANTHER" id="PTHR12243">
    <property type="entry name" value="MADF DOMAIN TRANSCRIPTION FACTOR"/>
    <property type="match status" value="1"/>
</dbReference>
<keyword evidence="3" id="KW-0812">Transmembrane</keyword>
<evidence type="ECO:0000256" key="1">
    <source>
        <dbReference type="PROSITE-ProRule" id="PRU00371"/>
    </source>
</evidence>
<feature type="domain" description="MADF" evidence="4">
    <location>
        <begin position="36"/>
        <end position="126"/>
    </location>
</feature>
<organism evidence="6 7">
    <name type="scientific">Anopheles dirus</name>
    <dbReference type="NCBI Taxonomy" id="7168"/>
    <lineage>
        <taxon>Eukaryota</taxon>
        <taxon>Metazoa</taxon>
        <taxon>Ecdysozoa</taxon>
        <taxon>Arthropoda</taxon>
        <taxon>Hexapoda</taxon>
        <taxon>Insecta</taxon>
        <taxon>Pterygota</taxon>
        <taxon>Neoptera</taxon>
        <taxon>Endopterygota</taxon>
        <taxon>Diptera</taxon>
        <taxon>Nematocera</taxon>
        <taxon>Culicoidea</taxon>
        <taxon>Culicidae</taxon>
        <taxon>Anophelinae</taxon>
        <taxon>Anopheles</taxon>
    </lineage>
</organism>